<feature type="transmembrane region" description="Helical" evidence="6">
    <location>
        <begin position="26"/>
        <end position="50"/>
    </location>
</feature>
<evidence type="ECO:0000256" key="1">
    <source>
        <dbReference type="ARBA" id="ARBA00004141"/>
    </source>
</evidence>
<keyword evidence="4 6" id="KW-0472">Membrane</keyword>
<evidence type="ECO:0000256" key="4">
    <source>
        <dbReference type="ARBA" id="ARBA00023136"/>
    </source>
</evidence>
<keyword evidence="2 6" id="KW-0812">Transmembrane</keyword>
<keyword evidence="3 6" id="KW-1133">Transmembrane helix</keyword>
<feature type="transmembrane region" description="Helical" evidence="6">
    <location>
        <begin position="62"/>
        <end position="81"/>
    </location>
</feature>
<organism evidence="8 9">
    <name type="scientific">Labrys monachus</name>
    <dbReference type="NCBI Taxonomy" id="217067"/>
    <lineage>
        <taxon>Bacteria</taxon>
        <taxon>Pseudomonadati</taxon>
        <taxon>Pseudomonadota</taxon>
        <taxon>Alphaproteobacteria</taxon>
        <taxon>Hyphomicrobiales</taxon>
        <taxon>Xanthobacteraceae</taxon>
        <taxon>Labrys</taxon>
    </lineage>
</organism>
<evidence type="ECO:0000259" key="7">
    <source>
        <dbReference type="PROSITE" id="PS50850"/>
    </source>
</evidence>
<dbReference type="Pfam" id="PF07690">
    <property type="entry name" value="MFS_1"/>
    <property type="match status" value="1"/>
</dbReference>
<dbReference type="InterPro" id="IPR036259">
    <property type="entry name" value="MFS_trans_sf"/>
</dbReference>
<protein>
    <submittedName>
        <fullName evidence="8">MFS family permease</fullName>
    </submittedName>
</protein>
<evidence type="ECO:0000256" key="6">
    <source>
        <dbReference type="SAM" id="Phobius"/>
    </source>
</evidence>
<comment type="caution">
    <text evidence="8">The sequence shown here is derived from an EMBL/GenBank/DDBJ whole genome shotgun (WGS) entry which is preliminary data.</text>
</comment>
<feature type="transmembrane region" description="Helical" evidence="6">
    <location>
        <begin position="291"/>
        <end position="311"/>
    </location>
</feature>
<evidence type="ECO:0000256" key="3">
    <source>
        <dbReference type="ARBA" id="ARBA00022989"/>
    </source>
</evidence>
<dbReference type="PANTHER" id="PTHR42718">
    <property type="entry name" value="MAJOR FACILITATOR SUPERFAMILY MULTIDRUG TRANSPORTER MFSC"/>
    <property type="match status" value="1"/>
</dbReference>
<dbReference type="InterPro" id="IPR011701">
    <property type="entry name" value="MFS"/>
</dbReference>
<feature type="transmembrane region" description="Helical" evidence="6">
    <location>
        <begin position="410"/>
        <end position="437"/>
    </location>
</feature>
<dbReference type="PANTHER" id="PTHR42718:SF39">
    <property type="entry name" value="ACTINORHODIN TRANSPORTER-RELATED"/>
    <property type="match status" value="1"/>
</dbReference>
<dbReference type="RefSeq" id="WP_307424842.1">
    <property type="nucleotide sequence ID" value="NZ_JAUSVK010000001.1"/>
</dbReference>
<feature type="region of interest" description="Disordered" evidence="5">
    <location>
        <begin position="1"/>
        <end position="22"/>
    </location>
</feature>
<comment type="subcellular location">
    <subcellularLocation>
        <location evidence="1">Membrane</location>
        <topology evidence="1">Multi-pass membrane protein</topology>
    </subcellularLocation>
</comment>
<feature type="transmembrane region" description="Helical" evidence="6">
    <location>
        <begin position="119"/>
        <end position="140"/>
    </location>
</feature>
<feature type="transmembrane region" description="Helical" evidence="6">
    <location>
        <begin position="182"/>
        <end position="205"/>
    </location>
</feature>
<proteinExistence type="predicted"/>
<reference evidence="8 9" key="1">
    <citation type="submission" date="2023-07" db="EMBL/GenBank/DDBJ databases">
        <title>Genomic Encyclopedia of Type Strains, Phase IV (KMG-IV): sequencing the most valuable type-strain genomes for metagenomic binning, comparative biology and taxonomic classification.</title>
        <authorList>
            <person name="Goeker M."/>
        </authorList>
    </citation>
    <scope>NUCLEOTIDE SEQUENCE [LARGE SCALE GENOMIC DNA]</scope>
    <source>
        <strain evidence="8 9">DSM 5896</strain>
    </source>
</reference>
<feature type="transmembrane region" description="Helical" evidence="6">
    <location>
        <begin position="93"/>
        <end position="113"/>
    </location>
</feature>
<dbReference type="Gene3D" id="1.20.1720.10">
    <property type="entry name" value="Multidrug resistance protein D"/>
    <property type="match status" value="1"/>
</dbReference>
<dbReference type="InterPro" id="IPR020846">
    <property type="entry name" value="MFS_dom"/>
</dbReference>
<feature type="transmembrane region" description="Helical" evidence="6">
    <location>
        <begin position="378"/>
        <end position="398"/>
    </location>
</feature>
<dbReference type="PROSITE" id="PS50850">
    <property type="entry name" value="MFS"/>
    <property type="match status" value="1"/>
</dbReference>
<feature type="transmembrane region" description="Helical" evidence="6">
    <location>
        <begin position="217"/>
        <end position="237"/>
    </location>
</feature>
<name>A0ABU0FB59_9HYPH</name>
<dbReference type="Proteomes" id="UP001237448">
    <property type="component" value="Unassembled WGS sequence"/>
</dbReference>
<evidence type="ECO:0000313" key="8">
    <source>
        <dbReference type="EMBL" id="MDQ0391854.1"/>
    </source>
</evidence>
<sequence length="504" mass="52293">MSIAQGTARHRVPASPSEASPDPRRWAALLVLLAGTLLSPLDFFIVNVALPSIRDDLGASSSSIQMVVSAYSAAYAVLLITGGRLGDIYGRRLAFVVGLVGFGVASALCGLAWSPAMLVASRVLQGVFAALLMPQSLASIRTLFPERERPRAMGFYAMTFGIGSIAGQLLGGLLIAANPFGLGWRSVFLVNLPIVMVVAPLAHMLLKESREGEAPRLDTGGVLLLGAALTALIVPLIEGREQGWPLWSLVSLAACVPLFLLFWRHEHRVVARGGAPLVVPSLLDDRGLRRGLAAALFFNTLSAFFLAFAIYEQSGNHLSPLAAGIAILPLAIGFVISPTALPWLLVRLGHRTPTLAAILLALGAFGTSAAALSGQGWAMPPALFVVGFAQGLALPTMIRTVLERVDRRWAGLSAGLVNTMMQISGSLSVALAGGLFYTVLGTSTASSAITLAFASASGAVGVSVLVSAWLIDGVRPAAGKASAVPGDGACETARAPAIDFVAGH</sequence>
<dbReference type="Gene3D" id="1.20.1250.20">
    <property type="entry name" value="MFS general substrate transporter like domains"/>
    <property type="match status" value="1"/>
</dbReference>
<evidence type="ECO:0000256" key="5">
    <source>
        <dbReference type="SAM" id="MobiDB-lite"/>
    </source>
</evidence>
<feature type="transmembrane region" description="Helical" evidence="6">
    <location>
        <begin position="152"/>
        <end position="176"/>
    </location>
</feature>
<dbReference type="EMBL" id="JAUSVK010000001">
    <property type="protein sequence ID" value="MDQ0391854.1"/>
    <property type="molecule type" value="Genomic_DNA"/>
</dbReference>
<dbReference type="SUPFAM" id="SSF103473">
    <property type="entry name" value="MFS general substrate transporter"/>
    <property type="match status" value="1"/>
</dbReference>
<evidence type="ECO:0000313" key="9">
    <source>
        <dbReference type="Proteomes" id="UP001237448"/>
    </source>
</evidence>
<feature type="transmembrane region" description="Helical" evidence="6">
    <location>
        <begin position="353"/>
        <end position="372"/>
    </location>
</feature>
<feature type="domain" description="Major facilitator superfamily (MFS) profile" evidence="7">
    <location>
        <begin position="28"/>
        <end position="475"/>
    </location>
</feature>
<feature type="transmembrane region" description="Helical" evidence="6">
    <location>
        <begin position="243"/>
        <end position="263"/>
    </location>
</feature>
<gene>
    <name evidence="8" type="ORF">J3R73_001646</name>
</gene>
<feature type="transmembrane region" description="Helical" evidence="6">
    <location>
        <begin position="323"/>
        <end position="346"/>
    </location>
</feature>
<evidence type="ECO:0000256" key="2">
    <source>
        <dbReference type="ARBA" id="ARBA00022692"/>
    </source>
</evidence>
<dbReference type="CDD" id="cd17321">
    <property type="entry name" value="MFS_MMR_MDR_like"/>
    <property type="match status" value="1"/>
</dbReference>
<accession>A0ABU0FB59</accession>
<keyword evidence="9" id="KW-1185">Reference proteome</keyword>
<feature type="transmembrane region" description="Helical" evidence="6">
    <location>
        <begin position="449"/>
        <end position="471"/>
    </location>
</feature>